<accession>A0ABX6LBJ3</accession>
<organism evidence="2 3">
    <name type="scientific">Chitinophaga oryzae</name>
    <dbReference type="NCBI Taxonomy" id="2725414"/>
    <lineage>
        <taxon>Bacteria</taxon>
        <taxon>Pseudomonadati</taxon>
        <taxon>Bacteroidota</taxon>
        <taxon>Chitinophagia</taxon>
        <taxon>Chitinophagales</taxon>
        <taxon>Chitinophagaceae</taxon>
        <taxon>Chitinophaga</taxon>
    </lineage>
</organism>
<dbReference type="Gene3D" id="1.10.510.10">
    <property type="entry name" value="Transferase(Phosphotransferase) domain 1"/>
    <property type="match status" value="1"/>
</dbReference>
<evidence type="ECO:0000259" key="1">
    <source>
        <dbReference type="PROSITE" id="PS50011"/>
    </source>
</evidence>
<feature type="domain" description="Protein kinase" evidence="1">
    <location>
        <begin position="195"/>
        <end position="460"/>
    </location>
</feature>
<dbReference type="PANTHER" id="PTHR44167:SF30">
    <property type="entry name" value="PHOSPHORYLASE KINASE"/>
    <property type="match status" value="1"/>
</dbReference>
<dbReference type="EMBL" id="CP051204">
    <property type="protein sequence ID" value="QJB37304.1"/>
    <property type="molecule type" value="Genomic_DNA"/>
</dbReference>
<protein>
    <submittedName>
        <fullName evidence="2">Protein kinase</fullName>
    </submittedName>
</protein>
<name>A0ABX6LBJ3_9BACT</name>
<sequence>MINELKETHNQNVDQQNGFHHLLDEMGIPYQENENFLTVGNLSYQNGWVIFLSVNSHELGDLIKNVAPVLYELKVAFSCVKSENIAEKVNDFWYGADEVGRLFTVYSNDEDITRQALKKLTMLTKCYSGPQVNNAIRVERVLYVTYITFQQEEGSETEKKQWKFSLSAPPVKKIPFKINAAYKYWRRKRILKRRYVPLEMIARSSKGDLLKAIDMKGFRFGWCFIKEGKSHVFVDKHGRDIKDRFKWQRQLLQALQNDVAVPKFIDYFEQGEECYLVMEYLEGIDLNTKIYAAHKEKKWDEWEEESRREFIGYYLQVLEILEKMHQKGYVHRDATANNFIILPSKELYTIDLELSYNLNTRQPDVPFTLGSFGYVSPQQANVEVPTVKEDIYAMGSLLIHVIVGRHPRNFITLEHEVDIEGLRSLITSGPVLDLILKCLENEPEKRPELNEIKQVIRKVFTIDIL</sequence>
<keyword evidence="3" id="KW-1185">Reference proteome</keyword>
<reference evidence="2" key="1">
    <citation type="submission" date="2020-09" db="EMBL/GenBank/DDBJ databases">
        <authorList>
            <person name="Kittiwongwattana C."/>
        </authorList>
    </citation>
    <scope>NUCLEOTIDE SEQUENCE</scope>
    <source>
        <strain evidence="2">1303</strain>
    </source>
</reference>
<keyword evidence="2" id="KW-0808">Transferase</keyword>
<dbReference type="PROSITE" id="PS50011">
    <property type="entry name" value="PROTEIN_KINASE_DOM"/>
    <property type="match status" value="1"/>
</dbReference>
<dbReference type="InterPro" id="IPR057929">
    <property type="entry name" value="RamC_N"/>
</dbReference>
<proteinExistence type="predicted"/>
<dbReference type="RefSeq" id="WP_168860089.1">
    <property type="nucleotide sequence ID" value="NZ_CP051204.2"/>
</dbReference>
<dbReference type="SUPFAM" id="SSF56112">
    <property type="entry name" value="Protein kinase-like (PK-like)"/>
    <property type="match status" value="1"/>
</dbReference>
<dbReference type="InterPro" id="IPR011009">
    <property type="entry name" value="Kinase-like_dom_sf"/>
</dbReference>
<dbReference type="PANTHER" id="PTHR44167">
    <property type="entry name" value="OVARIAN-SPECIFIC SERINE/THREONINE-PROTEIN KINASE LOK-RELATED"/>
    <property type="match status" value="1"/>
</dbReference>
<dbReference type="Pfam" id="PF25816">
    <property type="entry name" value="RamC_N"/>
    <property type="match status" value="1"/>
</dbReference>
<evidence type="ECO:0000313" key="3">
    <source>
        <dbReference type="Proteomes" id="UP000503144"/>
    </source>
</evidence>
<dbReference type="InterPro" id="IPR000719">
    <property type="entry name" value="Prot_kinase_dom"/>
</dbReference>
<keyword evidence="2" id="KW-0418">Kinase</keyword>
<dbReference type="Pfam" id="PF00069">
    <property type="entry name" value="Pkinase"/>
    <property type="match status" value="1"/>
</dbReference>
<dbReference type="GO" id="GO:0016301">
    <property type="term" value="F:kinase activity"/>
    <property type="evidence" value="ECO:0007669"/>
    <property type="project" value="UniProtKB-KW"/>
</dbReference>
<dbReference type="SMART" id="SM00220">
    <property type="entry name" value="S_TKc"/>
    <property type="match status" value="1"/>
</dbReference>
<gene>
    <name evidence="2" type="ORF">HF324_05340</name>
</gene>
<evidence type="ECO:0000313" key="2">
    <source>
        <dbReference type="EMBL" id="QJB37304.1"/>
    </source>
</evidence>
<dbReference type="Proteomes" id="UP000503144">
    <property type="component" value="Chromosome"/>
</dbReference>